<dbReference type="AlphaFoldDB" id="A0A8S9Z402"/>
<organism evidence="1 2">
    <name type="scientific">Paragonimus skrjabini miyazakii</name>
    <dbReference type="NCBI Taxonomy" id="59628"/>
    <lineage>
        <taxon>Eukaryota</taxon>
        <taxon>Metazoa</taxon>
        <taxon>Spiralia</taxon>
        <taxon>Lophotrochozoa</taxon>
        <taxon>Platyhelminthes</taxon>
        <taxon>Trematoda</taxon>
        <taxon>Digenea</taxon>
        <taxon>Plagiorchiida</taxon>
        <taxon>Troglotremata</taxon>
        <taxon>Troglotrematidae</taxon>
        <taxon>Paragonimus</taxon>
    </lineage>
</organism>
<comment type="caution">
    <text evidence="1">The sequence shown here is derived from an EMBL/GenBank/DDBJ whole genome shotgun (WGS) entry which is preliminary data.</text>
</comment>
<sequence length="124" mass="13922">MVGSTDVDVYRVLDGERVVQPEVGTATHTIYESSKDLDSVIPTHQLRTTLTAKIRTSTRMQSFLPPITPNFIPHSSALSEIQDRLDPSVRCPVDDKDWPSQSHILVSNVHAHLLFHQQVIINAR</sequence>
<gene>
    <name evidence="1" type="ORF">EG68_02423</name>
</gene>
<evidence type="ECO:0000313" key="1">
    <source>
        <dbReference type="EMBL" id="KAF7260123.1"/>
    </source>
</evidence>
<accession>A0A8S9Z402</accession>
<proteinExistence type="predicted"/>
<name>A0A8S9Z402_9TREM</name>
<reference evidence="1" key="1">
    <citation type="submission" date="2019-07" db="EMBL/GenBank/DDBJ databases">
        <title>Annotation for the trematode Paragonimus miyazaki's.</title>
        <authorList>
            <person name="Choi Y.-J."/>
        </authorList>
    </citation>
    <scope>NUCLEOTIDE SEQUENCE</scope>
    <source>
        <strain evidence="1">Japan</strain>
    </source>
</reference>
<protein>
    <submittedName>
        <fullName evidence="1">Uncharacterized protein</fullName>
    </submittedName>
</protein>
<dbReference type="EMBL" id="JTDE01000883">
    <property type="protein sequence ID" value="KAF7260123.1"/>
    <property type="molecule type" value="Genomic_DNA"/>
</dbReference>
<dbReference type="Proteomes" id="UP000822476">
    <property type="component" value="Unassembled WGS sequence"/>
</dbReference>
<keyword evidence="2" id="KW-1185">Reference proteome</keyword>
<evidence type="ECO:0000313" key="2">
    <source>
        <dbReference type="Proteomes" id="UP000822476"/>
    </source>
</evidence>